<dbReference type="AlphaFoldDB" id="A0AA36MMV5"/>
<reference evidence="1" key="1">
    <citation type="submission" date="2023-08" db="EMBL/GenBank/DDBJ databases">
        <authorList>
            <person name="Chen Y."/>
            <person name="Shah S."/>
            <person name="Dougan E. K."/>
            <person name="Thang M."/>
            <person name="Chan C."/>
        </authorList>
    </citation>
    <scope>NUCLEOTIDE SEQUENCE</scope>
</reference>
<organism evidence="1 2">
    <name type="scientific">Effrenium voratum</name>
    <dbReference type="NCBI Taxonomy" id="2562239"/>
    <lineage>
        <taxon>Eukaryota</taxon>
        <taxon>Sar</taxon>
        <taxon>Alveolata</taxon>
        <taxon>Dinophyceae</taxon>
        <taxon>Suessiales</taxon>
        <taxon>Symbiodiniaceae</taxon>
        <taxon>Effrenium</taxon>
    </lineage>
</organism>
<evidence type="ECO:0000313" key="1">
    <source>
        <dbReference type="EMBL" id="CAJ1378539.1"/>
    </source>
</evidence>
<accession>A0AA36MMV5</accession>
<name>A0AA36MMV5_9DINO</name>
<keyword evidence="2" id="KW-1185">Reference proteome</keyword>
<proteinExistence type="predicted"/>
<evidence type="ECO:0000313" key="2">
    <source>
        <dbReference type="Proteomes" id="UP001178507"/>
    </source>
</evidence>
<dbReference type="EMBL" id="CAUJNA010000552">
    <property type="protein sequence ID" value="CAJ1378539.1"/>
    <property type="molecule type" value="Genomic_DNA"/>
</dbReference>
<comment type="caution">
    <text evidence="1">The sequence shown here is derived from an EMBL/GenBank/DDBJ whole genome shotgun (WGS) entry which is preliminary data.</text>
</comment>
<protein>
    <submittedName>
        <fullName evidence="1">Uncharacterized protein</fullName>
    </submittedName>
</protein>
<sequence>MDTAPLPWTTPSPLMKIPHDETDSADFFKIDLFHTMHKGVLADLAASTIATCIASIGGSVAKRLDAVYSDLVVWCGARGKQLHMSNLSTILVGWKRSSDYPTGNWFRGADTTVLTSFLQWRCERALADYDDEHEDYLQWITDALQVGVA</sequence>
<dbReference type="Proteomes" id="UP001178507">
    <property type="component" value="Unassembled WGS sequence"/>
</dbReference>
<gene>
    <name evidence="1" type="ORF">EVOR1521_LOCUS7056</name>
</gene>